<keyword evidence="1" id="KW-0720">Serine protease</keyword>
<dbReference type="Proteomes" id="UP000077421">
    <property type="component" value="Unassembled WGS sequence"/>
</dbReference>
<reference evidence="4 6" key="1">
    <citation type="submission" date="2016-02" db="EMBL/GenBank/DDBJ databases">
        <title>Draft genome sequence of Acidibacillus ferrooxidans SLC66.</title>
        <authorList>
            <person name="Oliveira G."/>
            <person name="Nancucheo I."/>
            <person name="Dall'Agnol H."/>
            <person name="Johnson B."/>
            <person name="Oliveira R."/>
            <person name="Nunes G.L."/>
            <person name="Tzotzos G."/>
            <person name="Orellana S.C."/>
            <person name="Salim A.C."/>
            <person name="Araujo F.M."/>
        </authorList>
    </citation>
    <scope>NUCLEOTIDE SEQUENCE [LARGE SCALE GENOMIC DNA]</scope>
    <source>
        <strain evidence="4 6">SLC66</strain>
    </source>
</reference>
<dbReference type="AlphaFoldDB" id="A0A1V4EU85"/>
<dbReference type="InterPro" id="IPR014219">
    <property type="entry name" value="SpoIVB"/>
</dbReference>
<sequence>MKQMIRMLSILLCATLFMMGSAPQATHAASGWTWAPHFWSHASAAPSSYYAVPGGQSIGIKLHAQGVLVVGYHFIHQGKVSLSPAQRAHVRIGDMITSIDGQPVNAIEQVTQCVNNAAALHRTATFHVIRQKAPLAIHVKPEFDDDSGGYRIGLFIRDTASGVGTLSFYLPKTNQFGALGHVITDVDTGEPILGRGQIVHASVTSIERGESGQPGEKRGSFVNDHRVLGTIEDNHEFGVFGRLMSPPGDTVLNKPIEVARLEQVHAGPAQLLTVISGQRVESFRVMVVRTLRQDHPESKGLVIKVVDPVLLAKTGGIVQGMSGSPLLQDGRLIGAVTHVFVNDPTQGYGIYALWMVQKAVHIHLQHPREAA</sequence>
<protein>
    <submittedName>
        <fullName evidence="5">SpoIVB peptidase</fullName>
    </submittedName>
</protein>
<gene>
    <name evidence="4" type="ORF">AYW79_05990</name>
    <name evidence="5" type="ORF">B2M26_06270</name>
</gene>
<evidence type="ECO:0000313" key="7">
    <source>
        <dbReference type="Proteomes" id="UP000190229"/>
    </source>
</evidence>
<organism evidence="5 7">
    <name type="scientific">Ferroacidibacillus organovorans</name>
    <dbReference type="NCBI Taxonomy" id="1765683"/>
    <lineage>
        <taxon>Bacteria</taxon>
        <taxon>Bacillati</taxon>
        <taxon>Bacillota</taxon>
        <taxon>Bacilli</taxon>
        <taxon>Bacillales</taxon>
        <taxon>Alicyclobacillaceae</taxon>
        <taxon>Ferroacidibacillus</taxon>
    </lineage>
</organism>
<dbReference type="PROSITE" id="PS51494">
    <property type="entry name" value="SPOIVB"/>
    <property type="match status" value="1"/>
</dbReference>
<evidence type="ECO:0000313" key="4">
    <source>
        <dbReference type="EMBL" id="OAG94282.1"/>
    </source>
</evidence>
<evidence type="ECO:0000259" key="3">
    <source>
        <dbReference type="PROSITE" id="PS51494"/>
    </source>
</evidence>
<keyword evidence="2" id="KW-0732">Signal</keyword>
<dbReference type="GO" id="GO:0008236">
    <property type="term" value="F:serine-type peptidase activity"/>
    <property type="evidence" value="ECO:0007669"/>
    <property type="project" value="UniProtKB-KW"/>
</dbReference>
<dbReference type="EMBL" id="MWPS01000016">
    <property type="protein sequence ID" value="OPG16479.1"/>
    <property type="molecule type" value="Genomic_DNA"/>
</dbReference>
<dbReference type="EMBL" id="LSUQ01000012">
    <property type="protein sequence ID" value="OAG94282.1"/>
    <property type="molecule type" value="Genomic_DNA"/>
</dbReference>
<comment type="caution">
    <text evidence="5">The sequence shown here is derived from an EMBL/GenBank/DDBJ whole genome shotgun (WGS) entry which is preliminary data.</text>
</comment>
<dbReference type="SUPFAM" id="SSF50156">
    <property type="entry name" value="PDZ domain-like"/>
    <property type="match status" value="1"/>
</dbReference>
<name>A0A1V4EU85_9BACL</name>
<dbReference type="InterPro" id="IPR001478">
    <property type="entry name" value="PDZ"/>
</dbReference>
<keyword evidence="7" id="KW-1185">Reference proteome</keyword>
<dbReference type="SUPFAM" id="SSF50494">
    <property type="entry name" value="Trypsin-like serine proteases"/>
    <property type="match status" value="1"/>
</dbReference>
<evidence type="ECO:0000313" key="5">
    <source>
        <dbReference type="EMBL" id="OPG16479.1"/>
    </source>
</evidence>
<dbReference type="InterPro" id="IPR036034">
    <property type="entry name" value="PDZ_sf"/>
</dbReference>
<evidence type="ECO:0000256" key="1">
    <source>
        <dbReference type="ARBA" id="ARBA00022825"/>
    </source>
</evidence>
<keyword evidence="1" id="KW-0645">Protease</keyword>
<dbReference type="InterPro" id="IPR009003">
    <property type="entry name" value="Peptidase_S1_PA"/>
</dbReference>
<feature type="chain" id="PRO_5033285755" evidence="2">
    <location>
        <begin position="29"/>
        <end position="371"/>
    </location>
</feature>
<dbReference type="InterPro" id="IPR008763">
    <property type="entry name" value="Peptidase_S55"/>
</dbReference>
<dbReference type="RefSeq" id="WP_067563154.1">
    <property type="nucleotide sequence ID" value="NZ_LSUQ01000012.1"/>
</dbReference>
<dbReference type="Proteomes" id="UP000190229">
    <property type="component" value="Unassembled WGS sequence"/>
</dbReference>
<evidence type="ECO:0000256" key="2">
    <source>
        <dbReference type="SAM" id="SignalP"/>
    </source>
</evidence>
<accession>A0A1V4EU85</accession>
<dbReference type="Gene3D" id="2.30.42.10">
    <property type="match status" value="1"/>
</dbReference>
<dbReference type="Pfam" id="PF13180">
    <property type="entry name" value="PDZ_2"/>
    <property type="match status" value="1"/>
</dbReference>
<dbReference type="Pfam" id="PF05580">
    <property type="entry name" value="Peptidase_S55"/>
    <property type="match status" value="1"/>
</dbReference>
<reference evidence="5 7" key="2">
    <citation type="submission" date="2017-02" db="EMBL/GenBank/DDBJ databases">
        <title>Draft genome of Acidibacillus ferrooxidans Huett2.</title>
        <authorList>
            <person name="Schopf S."/>
        </authorList>
    </citation>
    <scope>NUCLEOTIDE SEQUENCE [LARGE SCALE GENOMIC DNA]</scope>
    <source>
        <strain evidence="5 7">Huett2</strain>
    </source>
</reference>
<feature type="signal peptide" evidence="2">
    <location>
        <begin position="1"/>
        <end position="28"/>
    </location>
</feature>
<keyword evidence="1" id="KW-0378">Hydrolase</keyword>
<dbReference type="NCBIfam" id="TIGR02860">
    <property type="entry name" value="spore_IV_B"/>
    <property type="match status" value="1"/>
</dbReference>
<feature type="domain" description="Peptidase S55" evidence="3">
    <location>
        <begin position="133"/>
        <end position="371"/>
    </location>
</feature>
<proteinExistence type="predicted"/>
<evidence type="ECO:0000313" key="6">
    <source>
        <dbReference type="Proteomes" id="UP000077421"/>
    </source>
</evidence>